<sequence>MICSMITLHHELLQKLVIYQMTRFTLYDKPQMSVLKITPAVNNAPNELNETNIYYLAVAVNVRIGAVVKARFHWQTCAAKFCFYVKKLPDCHGSIRRIEGAPWPPVEVRDSFGCMPRLGDRGTLKRRMADDTQASESAEIAKKLPRRLPGQLLSRVFNSIHDEDYDYDERVCHYYEDDERPTLTLYGREFDVPSSISRDELLCHKESIDKLSFCSHRLYHTLLSLLFILSHWGTLLRRAPGQAWAPNLDSTIKPANALMGGLFSAPAEHRP</sequence>
<keyword evidence="1" id="KW-1185">Reference proteome</keyword>
<dbReference type="WBParaSite" id="nRc.2.0.1.t21131-RA">
    <property type="protein sequence ID" value="nRc.2.0.1.t21131-RA"/>
    <property type="gene ID" value="nRc.2.0.1.g21131"/>
</dbReference>
<name>A0A915J3Y2_ROMCU</name>
<proteinExistence type="predicted"/>
<evidence type="ECO:0000313" key="2">
    <source>
        <dbReference type="WBParaSite" id="nRc.2.0.1.t21131-RA"/>
    </source>
</evidence>
<organism evidence="1 2">
    <name type="scientific">Romanomermis culicivorax</name>
    <name type="common">Nematode worm</name>
    <dbReference type="NCBI Taxonomy" id="13658"/>
    <lineage>
        <taxon>Eukaryota</taxon>
        <taxon>Metazoa</taxon>
        <taxon>Ecdysozoa</taxon>
        <taxon>Nematoda</taxon>
        <taxon>Enoplea</taxon>
        <taxon>Dorylaimia</taxon>
        <taxon>Mermithida</taxon>
        <taxon>Mermithoidea</taxon>
        <taxon>Mermithidae</taxon>
        <taxon>Romanomermis</taxon>
    </lineage>
</organism>
<evidence type="ECO:0000313" key="1">
    <source>
        <dbReference type="Proteomes" id="UP000887565"/>
    </source>
</evidence>
<dbReference type="AlphaFoldDB" id="A0A915J3Y2"/>
<reference evidence="2" key="1">
    <citation type="submission" date="2022-11" db="UniProtKB">
        <authorList>
            <consortium name="WormBaseParasite"/>
        </authorList>
    </citation>
    <scope>IDENTIFICATION</scope>
</reference>
<protein>
    <submittedName>
        <fullName evidence="2">Uncharacterized protein</fullName>
    </submittedName>
</protein>
<accession>A0A915J3Y2</accession>
<dbReference type="Proteomes" id="UP000887565">
    <property type="component" value="Unplaced"/>
</dbReference>